<dbReference type="PANTHER" id="PTHR22847:SF728">
    <property type="entry name" value="TRANSCRIPTIONAL REPRESSOR TUP11-RELATED"/>
    <property type="match status" value="1"/>
</dbReference>
<keyword evidence="5" id="KW-0804">Transcription</keyword>
<proteinExistence type="predicted"/>
<keyword evidence="7" id="KW-0175">Coiled coil</keyword>
<keyword evidence="1" id="KW-0678">Repressor</keyword>
<dbReference type="Pfam" id="PF00400">
    <property type="entry name" value="WD40"/>
    <property type="match status" value="7"/>
</dbReference>
<evidence type="ECO:0000256" key="3">
    <source>
        <dbReference type="ARBA" id="ARBA00022737"/>
    </source>
</evidence>
<sequence length="758" mass="82151">MSANIYNHRTLQPAGRSGGGGAGPSAGGPPPSGPSAPIGISGPGGLGPAAPNSIAIGVPPPPPPSSIRLNDSLEIIKAEFDAMAQEIEAVKSQKDEVEVKLGSQVTELNHIRRCLYDLETQQMKVRQQYEDELTRLRAELTAATRHTHPVNQGIASLGGPSAPFHPNTDPSAPSYTSDQPNGRIRDLPPSLEARIHGPKDGCVNNGSSGSSGNSNNRERDRDPQQGRERDRDREIIVDRSRDRERDRNDRRDFEVDRDRERDRDMDRLADQRDPKRVKKDNGPSSSYAGGSHTTTPRLPPSHALYGPAGGPPSASPYTAGAPPPLGHPANGAGIPPPPGAGASISAPPLAKSENSNGGLSALGLGGPLPPPQPGTVALAGQPMADEFNYSTVPPEYRKDGQEWFAAFNPKIKRNLDIHLVHSFQHSSVVCCVQFSQDGRFLATGCNQTAQIYDTKSGVKVCELPHESEAHSGDLYIRSVRFSPDGKLLATGAEDRQIRIWDIGRKRIRHVFDGHQQEIYSLDFSQDGRLIVSGSGDRTTRIWDMEEKKCKVFTITDVVDQNTDAGVTSVAISPSTALVAAGSLDNIIRIWDVATGQLLERLRGHTNSVYSVAFTPDGKGLVTGSLDKTLKLWDVSHLNSAEGRRKAAADPDMRDRVERERMERMEREGKIVQSANCVMDFIGHKDYVLSVSMSSDSRWVVSGSKDRCVHVWDSNTATLQLMLQGHKNSVISLDLNSNNDLLATGSGDSFARIWSLVRT</sequence>
<feature type="repeat" description="WD" evidence="6">
    <location>
        <begin position="511"/>
        <end position="552"/>
    </location>
</feature>
<dbReference type="EMBL" id="ML210517">
    <property type="protein sequence ID" value="TFK17390.1"/>
    <property type="molecule type" value="Genomic_DNA"/>
</dbReference>
<keyword evidence="3" id="KW-0677">Repeat</keyword>
<keyword evidence="11" id="KW-1185">Reference proteome</keyword>
<organism evidence="10 11">
    <name type="scientific">Coprinopsis marcescibilis</name>
    <name type="common">Agaric fungus</name>
    <name type="synonym">Psathyrella marcescibilis</name>
    <dbReference type="NCBI Taxonomy" id="230819"/>
    <lineage>
        <taxon>Eukaryota</taxon>
        <taxon>Fungi</taxon>
        <taxon>Dikarya</taxon>
        <taxon>Basidiomycota</taxon>
        <taxon>Agaricomycotina</taxon>
        <taxon>Agaricomycetes</taxon>
        <taxon>Agaricomycetidae</taxon>
        <taxon>Agaricales</taxon>
        <taxon>Agaricineae</taxon>
        <taxon>Psathyrellaceae</taxon>
        <taxon>Coprinopsis</taxon>
    </lineage>
</organism>
<dbReference type="InterPro" id="IPR015943">
    <property type="entry name" value="WD40/YVTN_repeat-like_dom_sf"/>
</dbReference>
<dbReference type="PANTHER" id="PTHR22847">
    <property type="entry name" value="WD40 REPEAT PROTEIN"/>
    <property type="match status" value="1"/>
</dbReference>
<dbReference type="InterPro" id="IPR020472">
    <property type="entry name" value="WD40_PAC1"/>
</dbReference>
<dbReference type="SMART" id="SM00320">
    <property type="entry name" value="WD40"/>
    <property type="match status" value="7"/>
</dbReference>
<dbReference type="Gene3D" id="1.20.5.340">
    <property type="match status" value="1"/>
</dbReference>
<evidence type="ECO:0000256" key="7">
    <source>
        <dbReference type="SAM" id="Coils"/>
    </source>
</evidence>
<feature type="compositionally biased region" description="Polar residues" evidence="8">
    <location>
        <begin position="168"/>
        <end position="180"/>
    </location>
</feature>
<dbReference type="CDD" id="cd00200">
    <property type="entry name" value="WD40"/>
    <property type="match status" value="1"/>
</dbReference>
<evidence type="ECO:0000256" key="2">
    <source>
        <dbReference type="ARBA" id="ARBA00022574"/>
    </source>
</evidence>
<feature type="region of interest" description="Disordered" evidence="8">
    <location>
        <begin position="143"/>
        <end position="235"/>
    </location>
</feature>
<feature type="repeat" description="WD" evidence="6">
    <location>
        <begin position="722"/>
        <end position="758"/>
    </location>
</feature>
<evidence type="ECO:0000256" key="4">
    <source>
        <dbReference type="ARBA" id="ARBA00023015"/>
    </source>
</evidence>
<feature type="compositionally biased region" description="Low complexity" evidence="8">
    <location>
        <begin position="204"/>
        <end position="215"/>
    </location>
</feature>
<feature type="region of interest" description="Disordered" evidence="8">
    <location>
        <begin position="1"/>
        <end position="67"/>
    </location>
</feature>
<evidence type="ECO:0000256" key="8">
    <source>
        <dbReference type="SAM" id="MobiDB-lite"/>
    </source>
</evidence>
<dbReference type="PROSITE" id="PS00678">
    <property type="entry name" value="WD_REPEATS_1"/>
    <property type="match status" value="4"/>
</dbReference>
<feature type="compositionally biased region" description="Gly residues" evidence="8">
    <location>
        <begin position="16"/>
        <end position="26"/>
    </location>
</feature>
<protein>
    <submittedName>
        <fullName evidence="10">WD40 repeat-like protein</fullName>
    </submittedName>
</protein>
<evidence type="ECO:0000313" key="10">
    <source>
        <dbReference type="EMBL" id="TFK17390.1"/>
    </source>
</evidence>
<feature type="repeat" description="WD" evidence="6">
    <location>
        <begin position="559"/>
        <end position="600"/>
    </location>
</feature>
<dbReference type="Proteomes" id="UP000307440">
    <property type="component" value="Unassembled WGS sequence"/>
</dbReference>
<dbReference type="InterPro" id="IPR036322">
    <property type="entry name" value="WD40_repeat_dom_sf"/>
</dbReference>
<dbReference type="PROSITE" id="PS50082">
    <property type="entry name" value="WD_REPEATS_2"/>
    <property type="match status" value="6"/>
</dbReference>
<feature type="compositionally biased region" description="Polar residues" evidence="8">
    <location>
        <begin position="1"/>
        <end position="10"/>
    </location>
</feature>
<feature type="coiled-coil region" evidence="7">
    <location>
        <begin position="73"/>
        <end position="100"/>
    </location>
</feature>
<evidence type="ECO:0000256" key="1">
    <source>
        <dbReference type="ARBA" id="ARBA00022491"/>
    </source>
</evidence>
<dbReference type="Gene3D" id="2.130.10.10">
    <property type="entry name" value="YVTN repeat-like/Quinoprotein amine dehydrogenase"/>
    <property type="match status" value="1"/>
</dbReference>
<evidence type="ECO:0000256" key="5">
    <source>
        <dbReference type="ARBA" id="ARBA00023163"/>
    </source>
</evidence>
<feature type="compositionally biased region" description="Basic and acidic residues" evidence="8">
    <location>
        <begin position="257"/>
        <end position="274"/>
    </location>
</feature>
<dbReference type="AlphaFoldDB" id="A0A5C3KBL4"/>
<feature type="repeat" description="WD" evidence="6">
    <location>
        <begin position="476"/>
        <end position="510"/>
    </location>
</feature>
<dbReference type="OrthoDB" id="17410at2759"/>
<evidence type="ECO:0000313" key="11">
    <source>
        <dbReference type="Proteomes" id="UP000307440"/>
    </source>
</evidence>
<dbReference type="PRINTS" id="PR00320">
    <property type="entry name" value="GPROTEINBRPT"/>
</dbReference>
<reference evidence="10 11" key="1">
    <citation type="journal article" date="2019" name="Nat. Ecol. Evol.">
        <title>Megaphylogeny resolves global patterns of mushroom evolution.</title>
        <authorList>
            <person name="Varga T."/>
            <person name="Krizsan K."/>
            <person name="Foldi C."/>
            <person name="Dima B."/>
            <person name="Sanchez-Garcia M."/>
            <person name="Sanchez-Ramirez S."/>
            <person name="Szollosi G.J."/>
            <person name="Szarkandi J.G."/>
            <person name="Papp V."/>
            <person name="Albert L."/>
            <person name="Andreopoulos W."/>
            <person name="Angelini C."/>
            <person name="Antonin V."/>
            <person name="Barry K.W."/>
            <person name="Bougher N.L."/>
            <person name="Buchanan P."/>
            <person name="Buyck B."/>
            <person name="Bense V."/>
            <person name="Catcheside P."/>
            <person name="Chovatia M."/>
            <person name="Cooper J."/>
            <person name="Damon W."/>
            <person name="Desjardin D."/>
            <person name="Finy P."/>
            <person name="Geml J."/>
            <person name="Haridas S."/>
            <person name="Hughes K."/>
            <person name="Justo A."/>
            <person name="Karasinski D."/>
            <person name="Kautmanova I."/>
            <person name="Kiss B."/>
            <person name="Kocsube S."/>
            <person name="Kotiranta H."/>
            <person name="LaButti K.M."/>
            <person name="Lechner B.E."/>
            <person name="Liimatainen K."/>
            <person name="Lipzen A."/>
            <person name="Lukacs Z."/>
            <person name="Mihaltcheva S."/>
            <person name="Morgado L.N."/>
            <person name="Niskanen T."/>
            <person name="Noordeloos M.E."/>
            <person name="Ohm R.A."/>
            <person name="Ortiz-Santana B."/>
            <person name="Ovrebo C."/>
            <person name="Racz N."/>
            <person name="Riley R."/>
            <person name="Savchenko A."/>
            <person name="Shiryaev A."/>
            <person name="Soop K."/>
            <person name="Spirin V."/>
            <person name="Szebenyi C."/>
            <person name="Tomsovsky M."/>
            <person name="Tulloss R.E."/>
            <person name="Uehling J."/>
            <person name="Grigoriev I.V."/>
            <person name="Vagvolgyi C."/>
            <person name="Papp T."/>
            <person name="Martin F.M."/>
            <person name="Miettinen O."/>
            <person name="Hibbett D.S."/>
            <person name="Nagy L.G."/>
        </authorList>
    </citation>
    <scope>NUCLEOTIDE SEQUENCE [LARGE SCALE GENOMIC DNA]</scope>
    <source>
        <strain evidence="10 11">CBS 121175</strain>
    </source>
</reference>
<accession>A0A5C3KBL4</accession>
<dbReference type="InterPro" id="IPR001680">
    <property type="entry name" value="WD40_rpt"/>
</dbReference>
<dbReference type="Pfam" id="PF08581">
    <property type="entry name" value="Tup_N"/>
    <property type="match status" value="1"/>
</dbReference>
<evidence type="ECO:0000259" key="9">
    <source>
        <dbReference type="Pfam" id="PF08581"/>
    </source>
</evidence>
<feature type="region of interest" description="Disordered" evidence="8">
    <location>
        <begin position="257"/>
        <end position="375"/>
    </location>
</feature>
<feature type="domain" description="Transcriptional repressor Tup1 N-terminal" evidence="9">
    <location>
        <begin position="68"/>
        <end position="142"/>
    </location>
</feature>
<keyword evidence="2 6" id="KW-0853">WD repeat</keyword>
<feature type="compositionally biased region" description="Basic and acidic residues" evidence="8">
    <location>
        <begin position="216"/>
        <end position="235"/>
    </location>
</feature>
<feature type="repeat" description="WD" evidence="6">
    <location>
        <begin position="601"/>
        <end position="635"/>
    </location>
</feature>
<dbReference type="InterPro" id="IPR013890">
    <property type="entry name" value="Tscrpt_rep_Tup1_N"/>
</dbReference>
<name>A0A5C3KBL4_COPMA</name>
<dbReference type="STRING" id="230819.A0A5C3KBL4"/>
<feature type="repeat" description="WD" evidence="6">
    <location>
        <begin position="680"/>
        <end position="721"/>
    </location>
</feature>
<dbReference type="SUPFAM" id="SSF50978">
    <property type="entry name" value="WD40 repeat-like"/>
    <property type="match status" value="1"/>
</dbReference>
<gene>
    <name evidence="10" type="ORF">FA15DRAFT_650369</name>
</gene>
<dbReference type="InterPro" id="IPR019775">
    <property type="entry name" value="WD40_repeat_CS"/>
</dbReference>
<dbReference type="PROSITE" id="PS50294">
    <property type="entry name" value="WD_REPEATS_REGION"/>
    <property type="match status" value="6"/>
</dbReference>
<keyword evidence="4" id="KW-0805">Transcription regulation</keyword>
<evidence type="ECO:0000256" key="6">
    <source>
        <dbReference type="PROSITE-ProRule" id="PRU00221"/>
    </source>
</evidence>
<feature type="compositionally biased region" description="Polar residues" evidence="8">
    <location>
        <begin position="282"/>
        <end position="296"/>
    </location>
</feature>